<dbReference type="EMBL" id="JAVHJO010000002">
    <property type="protein sequence ID" value="KAK6542639.1"/>
    <property type="molecule type" value="Genomic_DNA"/>
</dbReference>
<dbReference type="Proteomes" id="UP001365542">
    <property type="component" value="Unassembled WGS sequence"/>
</dbReference>
<gene>
    <name evidence="3" type="ORF">TWF694_006582</name>
</gene>
<dbReference type="PANTHER" id="PTHR31840">
    <property type="entry name" value="COILED-COIL DOMAIN-CONTAINING PROTEIN 97"/>
    <property type="match status" value="1"/>
</dbReference>
<evidence type="ECO:0000259" key="2">
    <source>
        <dbReference type="Pfam" id="PF09747"/>
    </source>
</evidence>
<feature type="compositionally biased region" description="Acidic residues" evidence="1">
    <location>
        <begin position="162"/>
        <end position="172"/>
    </location>
</feature>
<keyword evidence="4" id="KW-1185">Reference proteome</keyword>
<accession>A0AAV9XN50</accession>
<feature type="region of interest" description="Disordered" evidence="1">
    <location>
        <begin position="1"/>
        <end position="33"/>
    </location>
</feature>
<feature type="domain" description="CCD97-like C-terminal" evidence="2">
    <location>
        <begin position="52"/>
        <end position="254"/>
    </location>
</feature>
<dbReference type="PANTHER" id="PTHR31840:SF1">
    <property type="entry name" value="COILED-COIL DOMAIN-CONTAINING PROTEIN 97"/>
    <property type="match status" value="1"/>
</dbReference>
<dbReference type="Pfam" id="PF09747">
    <property type="entry name" value="CCD97-like_C"/>
    <property type="match status" value="1"/>
</dbReference>
<dbReference type="InterPro" id="IPR040233">
    <property type="entry name" value="CCD97-like_C"/>
</dbReference>
<dbReference type="AlphaFoldDB" id="A0AAV9XN50"/>
<sequence>MAITMATYQDRDGDHTPDPQNQDRSQGQDPEPDLLNRLQITSTVDPQVVIRNRRLIYLQTHDDYFTRSDHAFSLPTLYDQLVGRFMTGRDRREHASDPSSTTKFSEILARDLERGEDRLAQLRQKQQESESMEENGDEDELEEVEDEDGNVVTKPRRTAAQDDTEPGEDGTIDAEKLDADILLHADSDGEFTNVQNREEAWEIWRDILSRRFLRGDDEDFDYDDVDLPGGAGDPKHLIEVEIERDGWEEYFDGEEADVYVERDGKKYLGGKEMEGETGIQDF</sequence>
<feature type="compositionally biased region" description="Acidic residues" evidence="1">
    <location>
        <begin position="130"/>
        <end position="149"/>
    </location>
</feature>
<name>A0AAV9XN50_9PEZI</name>
<dbReference type="InterPro" id="IPR018613">
    <property type="entry name" value="Ccdc97-like"/>
</dbReference>
<organism evidence="3 4">
    <name type="scientific">Orbilia ellipsospora</name>
    <dbReference type="NCBI Taxonomy" id="2528407"/>
    <lineage>
        <taxon>Eukaryota</taxon>
        <taxon>Fungi</taxon>
        <taxon>Dikarya</taxon>
        <taxon>Ascomycota</taxon>
        <taxon>Pezizomycotina</taxon>
        <taxon>Orbiliomycetes</taxon>
        <taxon>Orbiliales</taxon>
        <taxon>Orbiliaceae</taxon>
        <taxon>Orbilia</taxon>
    </lineage>
</organism>
<protein>
    <recommendedName>
        <fullName evidence="2">CCD97-like C-terminal domain-containing protein</fullName>
    </recommendedName>
</protein>
<feature type="compositionally biased region" description="Polar residues" evidence="1">
    <location>
        <begin position="18"/>
        <end position="28"/>
    </location>
</feature>
<feature type="region of interest" description="Disordered" evidence="1">
    <location>
        <begin position="124"/>
        <end position="172"/>
    </location>
</feature>
<evidence type="ECO:0000256" key="1">
    <source>
        <dbReference type="SAM" id="MobiDB-lite"/>
    </source>
</evidence>
<reference evidence="3 4" key="1">
    <citation type="submission" date="2019-10" db="EMBL/GenBank/DDBJ databases">
        <authorList>
            <person name="Palmer J.M."/>
        </authorList>
    </citation>
    <scope>NUCLEOTIDE SEQUENCE [LARGE SCALE GENOMIC DNA]</scope>
    <source>
        <strain evidence="3 4">TWF694</strain>
    </source>
</reference>
<evidence type="ECO:0000313" key="4">
    <source>
        <dbReference type="Proteomes" id="UP001365542"/>
    </source>
</evidence>
<comment type="caution">
    <text evidence="3">The sequence shown here is derived from an EMBL/GenBank/DDBJ whole genome shotgun (WGS) entry which is preliminary data.</text>
</comment>
<proteinExistence type="predicted"/>
<evidence type="ECO:0000313" key="3">
    <source>
        <dbReference type="EMBL" id="KAK6542639.1"/>
    </source>
</evidence>